<evidence type="ECO:0000256" key="3">
    <source>
        <dbReference type="ARBA" id="ARBA00022490"/>
    </source>
</evidence>
<proteinExistence type="inferred from homology"/>
<organism evidence="7 8">
    <name type="scientific">Cytobacillus dafuensis</name>
    <name type="common">Bacillus dafuensis</name>
    <dbReference type="NCBI Taxonomy" id="1742359"/>
    <lineage>
        <taxon>Bacteria</taxon>
        <taxon>Bacillati</taxon>
        <taxon>Bacillota</taxon>
        <taxon>Bacilli</taxon>
        <taxon>Bacillales</taxon>
        <taxon>Bacillaceae</taxon>
        <taxon>Cytobacillus</taxon>
    </lineage>
</organism>
<dbReference type="GO" id="GO:0005737">
    <property type="term" value="C:cytoplasm"/>
    <property type="evidence" value="ECO:0007669"/>
    <property type="project" value="UniProtKB-SubCell"/>
</dbReference>
<dbReference type="OrthoDB" id="9794387at2"/>
<dbReference type="STRING" id="1742359.GCA_001439625_03418"/>
<dbReference type="EMBL" id="CP042593">
    <property type="protein sequence ID" value="QED49258.1"/>
    <property type="molecule type" value="Genomic_DNA"/>
</dbReference>
<evidence type="ECO:0000256" key="1">
    <source>
        <dbReference type="ARBA" id="ARBA00004496"/>
    </source>
</evidence>
<dbReference type="GO" id="GO:0004757">
    <property type="term" value="F:sepiapterin reductase (NADP+) activity"/>
    <property type="evidence" value="ECO:0007669"/>
    <property type="project" value="TreeGrafter"/>
</dbReference>
<dbReference type="PANTHER" id="PTHR44085:SF2">
    <property type="entry name" value="SEPIAPTERIN REDUCTASE"/>
    <property type="match status" value="1"/>
</dbReference>
<keyword evidence="4" id="KW-0521">NADP</keyword>
<dbReference type="InterPro" id="IPR002347">
    <property type="entry name" value="SDR_fam"/>
</dbReference>
<dbReference type="InterPro" id="IPR020904">
    <property type="entry name" value="Sc_DH/Rdtase_CS"/>
</dbReference>
<name>A0A5B8Z8I3_CYTDA</name>
<dbReference type="NCBIfam" id="NF005381">
    <property type="entry name" value="PRK06924.1"/>
    <property type="match status" value="1"/>
</dbReference>
<evidence type="ECO:0000256" key="5">
    <source>
        <dbReference type="ARBA" id="ARBA00023002"/>
    </source>
</evidence>
<dbReference type="PRINTS" id="PR00080">
    <property type="entry name" value="SDRFAMILY"/>
</dbReference>
<evidence type="ECO:0000256" key="6">
    <source>
        <dbReference type="RuleBase" id="RU000363"/>
    </source>
</evidence>
<dbReference type="PANTHER" id="PTHR44085">
    <property type="entry name" value="SEPIAPTERIN REDUCTASE"/>
    <property type="match status" value="1"/>
</dbReference>
<comment type="similarity">
    <text evidence="2 6">Belongs to the short-chain dehydrogenases/reductases (SDR) family.</text>
</comment>
<dbReference type="Proteomes" id="UP000321555">
    <property type="component" value="Chromosome"/>
</dbReference>
<keyword evidence="3" id="KW-0963">Cytoplasm</keyword>
<protein>
    <submittedName>
        <fullName evidence="7">(S)-benzoin forming benzil reductase</fullName>
        <ecNumber evidence="7">1.1.1.320</ecNumber>
    </submittedName>
</protein>
<dbReference type="PROSITE" id="PS00061">
    <property type="entry name" value="ADH_SHORT"/>
    <property type="match status" value="1"/>
</dbReference>
<dbReference type="PRINTS" id="PR00081">
    <property type="entry name" value="GDHRDH"/>
</dbReference>
<dbReference type="InterPro" id="IPR051721">
    <property type="entry name" value="Biopterin_syn/organic_redct"/>
</dbReference>
<reference evidence="8" key="1">
    <citation type="submission" date="2019-08" db="EMBL/GenBank/DDBJ databases">
        <authorList>
            <person name="Zheng X."/>
        </authorList>
    </citation>
    <scope>NUCLEOTIDE SEQUENCE [LARGE SCALE GENOMIC DNA]</scope>
    <source>
        <strain evidence="8">FJAT-25496</strain>
    </source>
</reference>
<comment type="subcellular location">
    <subcellularLocation>
        <location evidence="1">Cytoplasm</location>
    </subcellularLocation>
</comment>
<dbReference type="SUPFAM" id="SSF51735">
    <property type="entry name" value="NAD(P)-binding Rossmann-fold domains"/>
    <property type="match status" value="1"/>
</dbReference>
<dbReference type="InterPro" id="IPR036291">
    <property type="entry name" value="NAD(P)-bd_dom_sf"/>
</dbReference>
<accession>A0A5B8Z8I3</accession>
<dbReference type="AlphaFoldDB" id="A0A5B8Z8I3"/>
<evidence type="ECO:0000313" key="8">
    <source>
        <dbReference type="Proteomes" id="UP000321555"/>
    </source>
</evidence>
<keyword evidence="5 7" id="KW-0560">Oxidoreductase</keyword>
<keyword evidence="8" id="KW-1185">Reference proteome</keyword>
<evidence type="ECO:0000313" key="7">
    <source>
        <dbReference type="EMBL" id="QED49258.1"/>
    </source>
</evidence>
<dbReference type="KEGG" id="bda:FSZ17_19465"/>
<dbReference type="GO" id="GO:0006729">
    <property type="term" value="P:tetrahydrobiopterin biosynthetic process"/>
    <property type="evidence" value="ECO:0007669"/>
    <property type="project" value="TreeGrafter"/>
</dbReference>
<dbReference type="Gene3D" id="3.40.50.720">
    <property type="entry name" value="NAD(P)-binding Rossmann-like Domain"/>
    <property type="match status" value="1"/>
</dbReference>
<evidence type="ECO:0000256" key="2">
    <source>
        <dbReference type="ARBA" id="ARBA00006484"/>
    </source>
</evidence>
<sequence length="252" mass="27681">MNFAIITGASKGLGASIAERMIMEKVGIISVSRTENKGLKELAAENQVFYQHFSCNLSLPEEIEMTFKKVLTTLESYDSKVVYVINNAGVIDPISTAGNLDHQALIQNVHINLIAPIMISNILLNNIKSKMKIVNVSSGAAENPYQGWSAYCSTKAGLNMFTKTAAAEQETIGSSHKIIAFSPGIMDTDMQGTIRSSSKEAFNDLEKFKEYKEKGLLRPAKVVASALVDLLMREPIESGKVYHVNELINNKY</sequence>
<dbReference type="EC" id="1.1.1.320" evidence="7"/>
<dbReference type="Pfam" id="PF00106">
    <property type="entry name" value="adh_short"/>
    <property type="match status" value="1"/>
</dbReference>
<evidence type="ECO:0000256" key="4">
    <source>
        <dbReference type="ARBA" id="ARBA00022857"/>
    </source>
</evidence>
<gene>
    <name evidence="7" type="ORF">FSZ17_19465</name>
</gene>